<reference evidence="1" key="1">
    <citation type="submission" date="2023-03" db="EMBL/GenBank/DDBJ databases">
        <title>Chromosome-level genomes of two armyworms, Mythimna separata and Mythimna loreyi, provide insights into the biosynthesis and reception of sex pheromones.</title>
        <authorList>
            <person name="Zhao H."/>
        </authorList>
    </citation>
    <scope>NUCLEOTIDE SEQUENCE</scope>
    <source>
        <strain evidence="1">BeijingLab</strain>
    </source>
</reference>
<comment type="caution">
    <text evidence="1">The sequence shown here is derived from an EMBL/GenBank/DDBJ whole genome shotgun (WGS) entry which is preliminary data.</text>
</comment>
<dbReference type="Proteomes" id="UP001231649">
    <property type="component" value="Chromosome 19"/>
</dbReference>
<proteinExistence type="predicted"/>
<evidence type="ECO:0000313" key="1">
    <source>
        <dbReference type="EMBL" id="KAJ8721139.1"/>
    </source>
</evidence>
<gene>
    <name evidence="1" type="ORF">PYW08_006604</name>
</gene>
<protein>
    <submittedName>
        <fullName evidence="1">Uncharacterized protein</fullName>
    </submittedName>
</protein>
<sequence>MVYYALCQSAIGYCIPVWGAANKGNILRAERAQRAVLKVMTRKPHRYPTTQLYADCKVLTVRQLFVLRSVLRVHRSLSPSNPKKRTNLPTGTQHKTTFAKHQYYVISAYIYKKIHKKINILDLNKHNLKQKVTEWLLKPDYSETETLLTYIT</sequence>
<evidence type="ECO:0000313" key="2">
    <source>
        <dbReference type="Proteomes" id="UP001231649"/>
    </source>
</evidence>
<organism evidence="1 2">
    <name type="scientific">Mythimna loreyi</name>
    <dbReference type="NCBI Taxonomy" id="667449"/>
    <lineage>
        <taxon>Eukaryota</taxon>
        <taxon>Metazoa</taxon>
        <taxon>Ecdysozoa</taxon>
        <taxon>Arthropoda</taxon>
        <taxon>Hexapoda</taxon>
        <taxon>Insecta</taxon>
        <taxon>Pterygota</taxon>
        <taxon>Neoptera</taxon>
        <taxon>Endopterygota</taxon>
        <taxon>Lepidoptera</taxon>
        <taxon>Glossata</taxon>
        <taxon>Ditrysia</taxon>
        <taxon>Noctuoidea</taxon>
        <taxon>Noctuidae</taxon>
        <taxon>Noctuinae</taxon>
        <taxon>Hadenini</taxon>
        <taxon>Mythimna</taxon>
    </lineage>
</organism>
<name>A0ACC2QQN9_9NEOP</name>
<accession>A0ACC2QQN9</accession>
<dbReference type="EMBL" id="CM056795">
    <property type="protein sequence ID" value="KAJ8721139.1"/>
    <property type="molecule type" value="Genomic_DNA"/>
</dbReference>
<keyword evidence="2" id="KW-1185">Reference proteome</keyword>